<feature type="chain" id="PRO_5035272460" evidence="7">
    <location>
        <begin position="26"/>
        <end position="1085"/>
    </location>
</feature>
<dbReference type="InterPro" id="IPR015500">
    <property type="entry name" value="Peptidase_S8_subtilisin-rel"/>
</dbReference>
<dbReference type="InterPro" id="IPR036852">
    <property type="entry name" value="Peptidase_S8/S53_dom_sf"/>
</dbReference>
<evidence type="ECO:0000256" key="2">
    <source>
        <dbReference type="ARBA" id="ARBA00022670"/>
    </source>
</evidence>
<dbReference type="EMBL" id="BMOF01000002">
    <property type="protein sequence ID" value="GGJ91762.1"/>
    <property type="molecule type" value="Genomic_DNA"/>
</dbReference>
<organism evidence="9 10">
    <name type="scientific">Calditerricola satsumensis</name>
    <dbReference type="NCBI Taxonomy" id="373054"/>
    <lineage>
        <taxon>Bacteria</taxon>
        <taxon>Bacillati</taxon>
        <taxon>Bacillota</taxon>
        <taxon>Bacilli</taxon>
        <taxon>Bacillales</taxon>
        <taxon>Bacillaceae</taxon>
        <taxon>Calditerricola</taxon>
    </lineage>
</organism>
<evidence type="ECO:0000256" key="4">
    <source>
        <dbReference type="ARBA" id="ARBA00022825"/>
    </source>
</evidence>
<feature type="active site" description="Charge relay system" evidence="5">
    <location>
        <position position="552"/>
    </location>
</feature>
<keyword evidence="4 5" id="KW-0720">Serine protease</keyword>
<comment type="similarity">
    <text evidence="1 5 6">Belongs to the peptidase S8 family.</text>
</comment>
<keyword evidence="10" id="KW-1185">Reference proteome</keyword>
<dbReference type="Gene3D" id="2.60.120.380">
    <property type="match status" value="1"/>
</dbReference>
<dbReference type="PRINTS" id="PR00723">
    <property type="entry name" value="SUBTILISIN"/>
</dbReference>
<keyword evidence="2 5" id="KW-0645">Protease</keyword>
<dbReference type="GO" id="GO:0006508">
    <property type="term" value="P:proteolysis"/>
    <property type="evidence" value="ECO:0007669"/>
    <property type="project" value="UniProtKB-KW"/>
</dbReference>
<dbReference type="PANTHER" id="PTHR43806">
    <property type="entry name" value="PEPTIDASE S8"/>
    <property type="match status" value="1"/>
</dbReference>
<reference evidence="9" key="1">
    <citation type="journal article" date="2014" name="Int. J. Syst. Evol. Microbiol.">
        <title>Complete genome sequence of Corynebacterium casei LMG S-19264T (=DSM 44701T), isolated from a smear-ripened cheese.</title>
        <authorList>
            <consortium name="US DOE Joint Genome Institute (JGI-PGF)"/>
            <person name="Walter F."/>
            <person name="Albersmeier A."/>
            <person name="Kalinowski J."/>
            <person name="Ruckert C."/>
        </authorList>
    </citation>
    <scope>NUCLEOTIDE SEQUENCE</scope>
    <source>
        <strain evidence="9">JCM 14719</strain>
    </source>
</reference>
<evidence type="ECO:0000256" key="5">
    <source>
        <dbReference type="PROSITE-ProRule" id="PRU01240"/>
    </source>
</evidence>
<evidence type="ECO:0000256" key="6">
    <source>
        <dbReference type="RuleBase" id="RU003355"/>
    </source>
</evidence>
<dbReference type="PROSITE" id="PS00136">
    <property type="entry name" value="SUBTILASE_ASP"/>
    <property type="match status" value="1"/>
</dbReference>
<evidence type="ECO:0000313" key="10">
    <source>
        <dbReference type="Proteomes" id="UP000637720"/>
    </source>
</evidence>
<feature type="domain" description="Peptidase S8/S53" evidence="8">
    <location>
        <begin position="174"/>
        <end position="569"/>
    </location>
</feature>
<dbReference type="InterPro" id="IPR022398">
    <property type="entry name" value="Peptidase_S8_His-AS"/>
</dbReference>
<feature type="active site" description="Charge relay system" evidence="5">
    <location>
        <position position="183"/>
    </location>
</feature>
<accession>A0A8J3B3H7</accession>
<evidence type="ECO:0000256" key="1">
    <source>
        <dbReference type="ARBA" id="ARBA00011073"/>
    </source>
</evidence>
<dbReference type="InterPro" id="IPR023828">
    <property type="entry name" value="Peptidase_S8_Ser-AS"/>
</dbReference>
<dbReference type="InterPro" id="IPR023827">
    <property type="entry name" value="Peptidase_S8_Asp-AS"/>
</dbReference>
<reference evidence="9" key="2">
    <citation type="submission" date="2020-09" db="EMBL/GenBank/DDBJ databases">
        <authorList>
            <person name="Sun Q."/>
            <person name="Ohkuma M."/>
        </authorList>
    </citation>
    <scope>NUCLEOTIDE SEQUENCE</scope>
    <source>
        <strain evidence="9">JCM 14719</strain>
    </source>
</reference>
<dbReference type="SUPFAM" id="SSF52743">
    <property type="entry name" value="Subtilisin-like"/>
    <property type="match status" value="1"/>
</dbReference>
<dbReference type="GO" id="GO:0005829">
    <property type="term" value="C:cytosol"/>
    <property type="evidence" value="ECO:0007669"/>
    <property type="project" value="TreeGrafter"/>
</dbReference>
<dbReference type="InterPro" id="IPR050131">
    <property type="entry name" value="Peptidase_S8_subtilisin-like"/>
</dbReference>
<dbReference type="PROSITE" id="PS00137">
    <property type="entry name" value="SUBTILASE_HIS"/>
    <property type="match status" value="1"/>
</dbReference>
<dbReference type="GO" id="GO:0004252">
    <property type="term" value="F:serine-type endopeptidase activity"/>
    <property type="evidence" value="ECO:0007669"/>
    <property type="project" value="UniProtKB-UniRule"/>
</dbReference>
<dbReference type="InterPro" id="IPR000209">
    <property type="entry name" value="Peptidase_S8/S53_dom"/>
</dbReference>
<gene>
    <name evidence="9" type="ORF">GCM10007043_01860</name>
</gene>
<feature type="active site" description="Charge relay system" evidence="5">
    <location>
        <position position="370"/>
    </location>
</feature>
<evidence type="ECO:0000256" key="7">
    <source>
        <dbReference type="SAM" id="SignalP"/>
    </source>
</evidence>
<evidence type="ECO:0000259" key="8">
    <source>
        <dbReference type="Pfam" id="PF00082"/>
    </source>
</evidence>
<evidence type="ECO:0000256" key="3">
    <source>
        <dbReference type="ARBA" id="ARBA00022801"/>
    </source>
</evidence>
<dbReference type="Gene3D" id="3.40.50.200">
    <property type="entry name" value="Peptidase S8/S53 domain"/>
    <property type="match status" value="2"/>
</dbReference>
<sequence>MTKRRWACALVAACVAVSAPLGTLAAPPVGEDGAAVPSKAESRTATKVQLYRAIQEAKRAERDKALGAGPASIRLVLYTDGRELTGELVKAGVRVVQKMKPGVYVVTVGADRAEKLLNIPGILQISVDKIYTLDPRELADPETPGLSGEARPQLATTLDDTNVTAFRAQTGYTGKGVTIAILDTGVDPDHEMLRATADGRIKIVDWQDFTTEGNVTVKPATAEGATVIVGEQAVRVPEAWDGRTVYVGELYEGILPNERLFGYAEGSNTGFDFNLDGDKKDRYAVLLADADGDGRPETVAVDTNQNGDVTDETLLVPYREGVAGGKRSVAAFPSKPGKPAQRVQFVFTRVLTDADGAVVGVNIGFDGHSHGTHVAGIAAGHSAETGLSGVAPDAQVMAIKVLGSNVGGALSHIVEGMIYAAQHGADVVNMSLGSSPDINDGSNLEALVADWLSQTYGTVFAISAGNSGPGINTIGAPGDTTSAVTSGAYISADTWRANYGVDIPGEMLWYFSSVGPREDGWLKPTLVAPGSAYSSVPTWMDGVPYRVYQGTSMSSPHTAGILALLTQAARAEGLVPAGGRIDPAFLARAVQASARPIPGYQPADQGGGLIDVSAAWAYLKAHRGHAPKRVTAEVPYAEKLPVARGIYVRNGEAPRMVTVSLHSEEPRAVTLRVSVDAPWVKVPKAVTIPAERGKKRPRAALPVVLDTERLAPGFHSAVIRLDDGDGVVDLVIPVSIAVPVALDAGTRYAFVDEARVPTAKSKRYFFRVPHGVEKAVITLKVAQDATGNPLGRLKPMVYTPDGLLYRDAPYAGLGSADLVRTVEIPHPQPGVWEVDVYASHGQASAAYRLAEGHYVLDVQLHGVIAEPDQWTLAVPPGAKKSETFTFVNRTGRVLTEARVWGTGLVDLSVDRSVKQVLVFDQRDPEHFDAFFDTFTVTPDNPNVVFEASIRSRTNPDGDDYDLYLLNEAGEVIAYDADGDADEAIRVTSLPPGTYTVLIDNFATPSGYAEIEYRKAVVNASDADPNTTIEVNSRGPAAIPPDGTWQAVATVKVPKGKRTQYAAFLVVDYGTGRTMVPVAVSTDNTK</sequence>
<protein>
    <submittedName>
        <fullName evidence="9">Serine protease</fullName>
    </submittedName>
</protein>
<proteinExistence type="inferred from homology"/>
<comment type="caution">
    <text evidence="9">The sequence shown here is derived from an EMBL/GenBank/DDBJ whole genome shotgun (WGS) entry which is preliminary data.</text>
</comment>
<keyword evidence="7" id="KW-0732">Signal</keyword>
<dbReference type="GO" id="GO:0008240">
    <property type="term" value="F:tripeptidyl-peptidase activity"/>
    <property type="evidence" value="ECO:0007669"/>
    <property type="project" value="TreeGrafter"/>
</dbReference>
<dbReference type="AlphaFoldDB" id="A0A8J3B3H7"/>
<dbReference type="PANTHER" id="PTHR43806:SF14">
    <property type="entry name" value="TRIPEPTIDYL-PEPTIDASE 2"/>
    <property type="match status" value="1"/>
</dbReference>
<dbReference type="PROSITE" id="PS00138">
    <property type="entry name" value="SUBTILASE_SER"/>
    <property type="match status" value="1"/>
</dbReference>
<feature type="signal peptide" evidence="7">
    <location>
        <begin position="1"/>
        <end position="25"/>
    </location>
</feature>
<evidence type="ECO:0000313" key="9">
    <source>
        <dbReference type="EMBL" id="GGJ91762.1"/>
    </source>
</evidence>
<dbReference type="Pfam" id="PF00082">
    <property type="entry name" value="Peptidase_S8"/>
    <property type="match status" value="1"/>
</dbReference>
<name>A0A8J3B3H7_9BACI</name>
<keyword evidence="3 5" id="KW-0378">Hydrolase</keyword>
<dbReference type="RefSeq" id="WP_188816550.1">
    <property type="nucleotide sequence ID" value="NZ_BMOF01000002.1"/>
</dbReference>
<dbReference type="PROSITE" id="PS51892">
    <property type="entry name" value="SUBTILASE"/>
    <property type="match status" value="1"/>
</dbReference>
<dbReference type="Proteomes" id="UP000637720">
    <property type="component" value="Unassembled WGS sequence"/>
</dbReference>